<evidence type="ECO:0000313" key="3">
    <source>
        <dbReference type="Proteomes" id="UP000514509"/>
    </source>
</evidence>
<feature type="transmembrane region" description="Helical" evidence="1">
    <location>
        <begin position="69"/>
        <end position="90"/>
    </location>
</feature>
<dbReference type="KEGG" id="add:HUW48_24015"/>
<accession>A0A7L7LDL5</accession>
<dbReference type="AlphaFoldDB" id="A0A7L7LDL5"/>
<feature type="transmembrane region" description="Helical" evidence="1">
    <location>
        <begin position="34"/>
        <end position="57"/>
    </location>
</feature>
<organism evidence="2 3">
    <name type="scientific">Adhaeribacter radiodurans</name>
    <dbReference type="NCBI Taxonomy" id="2745197"/>
    <lineage>
        <taxon>Bacteria</taxon>
        <taxon>Pseudomonadati</taxon>
        <taxon>Bacteroidota</taxon>
        <taxon>Cytophagia</taxon>
        <taxon>Cytophagales</taxon>
        <taxon>Hymenobacteraceae</taxon>
        <taxon>Adhaeribacter</taxon>
    </lineage>
</organism>
<keyword evidence="3" id="KW-1185">Reference proteome</keyword>
<dbReference type="Proteomes" id="UP000514509">
    <property type="component" value="Chromosome"/>
</dbReference>
<name>A0A7L7LDL5_9BACT</name>
<keyword evidence="1" id="KW-0812">Transmembrane</keyword>
<keyword evidence="1" id="KW-0472">Membrane</keyword>
<feature type="transmembrane region" description="Helical" evidence="1">
    <location>
        <begin position="7"/>
        <end position="28"/>
    </location>
</feature>
<gene>
    <name evidence="2" type="ORF">HUW48_24015</name>
</gene>
<protein>
    <submittedName>
        <fullName evidence="2">Uncharacterized protein</fullName>
    </submittedName>
</protein>
<dbReference type="RefSeq" id="WP_182413343.1">
    <property type="nucleotide sequence ID" value="NZ_CP055153.1"/>
</dbReference>
<reference evidence="2 3" key="2">
    <citation type="submission" date="2020-08" db="EMBL/GenBank/DDBJ databases">
        <title>Adhaeribacter dokdonensis sp. nov., isolated from the rhizosphere of Elymus tsukushiensis, a plant native to the Dokdo Islands, Republic of Korea.</title>
        <authorList>
            <person name="Ghim S.Y."/>
        </authorList>
    </citation>
    <scope>NUCLEOTIDE SEQUENCE [LARGE SCALE GENOMIC DNA]</scope>
    <source>
        <strain evidence="2 3">KUDC8001</strain>
    </source>
</reference>
<evidence type="ECO:0000256" key="1">
    <source>
        <dbReference type="SAM" id="Phobius"/>
    </source>
</evidence>
<keyword evidence="1" id="KW-1133">Transmembrane helix</keyword>
<evidence type="ECO:0000313" key="2">
    <source>
        <dbReference type="EMBL" id="QMU30901.1"/>
    </source>
</evidence>
<sequence length="96" mass="10721">MITQNKRLVSIVLTVALLLLIPFIAMQFTNEVDWSLFDFMVAGFLLLSTGFLCELVLRRIDKMEHRIAICAAILVALFLMWAELAVGIFGTPFAGS</sequence>
<reference evidence="2 3" key="1">
    <citation type="submission" date="2020-06" db="EMBL/GenBank/DDBJ databases">
        <authorList>
            <person name="Hwang Y.J."/>
        </authorList>
    </citation>
    <scope>NUCLEOTIDE SEQUENCE [LARGE SCALE GENOMIC DNA]</scope>
    <source>
        <strain evidence="2 3">KUDC8001</strain>
    </source>
</reference>
<proteinExistence type="predicted"/>
<dbReference type="EMBL" id="CP055153">
    <property type="protein sequence ID" value="QMU30901.1"/>
    <property type="molecule type" value="Genomic_DNA"/>
</dbReference>